<proteinExistence type="inferred from homology"/>
<evidence type="ECO:0000256" key="2">
    <source>
        <dbReference type="ARBA" id="ARBA00022679"/>
    </source>
</evidence>
<dbReference type="GO" id="GO:0019706">
    <property type="term" value="F:protein-cysteine S-palmitoyltransferase activity"/>
    <property type="evidence" value="ECO:0007669"/>
    <property type="project" value="UniProtKB-EC"/>
</dbReference>
<dbReference type="AlphaFoldDB" id="A0A1N6LWI2"/>
<comment type="domain">
    <text evidence="7">The DHHC domain is required for palmitoyltransferase activity.</text>
</comment>
<dbReference type="InterPro" id="IPR039859">
    <property type="entry name" value="PFA4/ZDH16/20/ERF2-like"/>
</dbReference>
<evidence type="ECO:0000256" key="6">
    <source>
        <dbReference type="ARBA" id="ARBA00023315"/>
    </source>
</evidence>
<evidence type="ECO:0000313" key="10">
    <source>
        <dbReference type="Proteomes" id="UP000002899"/>
    </source>
</evidence>
<keyword evidence="2 7" id="KW-0808">Transferase</keyword>
<keyword evidence="5 7" id="KW-0472">Membrane</keyword>
<keyword evidence="4 7" id="KW-1133">Transmembrane helix</keyword>
<organism evidence="9 10">
    <name type="scientific">Babesia microti (strain RI)</name>
    <dbReference type="NCBI Taxonomy" id="1133968"/>
    <lineage>
        <taxon>Eukaryota</taxon>
        <taxon>Sar</taxon>
        <taxon>Alveolata</taxon>
        <taxon>Apicomplexa</taxon>
        <taxon>Aconoidasida</taxon>
        <taxon>Piroplasmida</taxon>
        <taxon>Babesiidae</taxon>
        <taxon>Babesia</taxon>
    </lineage>
</organism>
<dbReference type="GO" id="GO:0016020">
    <property type="term" value="C:membrane"/>
    <property type="evidence" value="ECO:0007669"/>
    <property type="project" value="UniProtKB-SubCell"/>
</dbReference>
<evidence type="ECO:0000259" key="8">
    <source>
        <dbReference type="Pfam" id="PF01529"/>
    </source>
</evidence>
<protein>
    <recommendedName>
        <fullName evidence="7">Palmitoyltransferase</fullName>
        <ecNumber evidence="7">2.3.1.225</ecNumber>
    </recommendedName>
</protein>
<name>A0A1N6LWI2_BABMR</name>
<comment type="catalytic activity">
    <reaction evidence="7">
        <text>L-cysteinyl-[protein] + hexadecanoyl-CoA = S-hexadecanoyl-L-cysteinyl-[protein] + CoA</text>
        <dbReference type="Rhea" id="RHEA:36683"/>
        <dbReference type="Rhea" id="RHEA-COMP:10131"/>
        <dbReference type="Rhea" id="RHEA-COMP:11032"/>
        <dbReference type="ChEBI" id="CHEBI:29950"/>
        <dbReference type="ChEBI" id="CHEBI:57287"/>
        <dbReference type="ChEBI" id="CHEBI:57379"/>
        <dbReference type="ChEBI" id="CHEBI:74151"/>
        <dbReference type="EC" id="2.3.1.225"/>
    </reaction>
</comment>
<reference evidence="9 10" key="1">
    <citation type="journal article" date="2012" name="Nucleic Acids Res.">
        <title>Sequencing of the smallest Apicomplexan genome from the human pathogen Babesia microti.</title>
        <authorList>
            <person name="Cornillot E."/>
            <person name="Hadj-Kaddour K."/>
            <person name="Dassouli A."/>
            <person name="Noel B."/>
            <person name="Ranwez V."/>
            <person name="Vacherie B."/>
            <person name="Augagneur Y."/>
            <person name="Bres V."/>
            <person name="Duclos A."/>
            <person name="Randazzo S."/>
            <person name="Carcy B."/>
            <person name="Debierre-Grockiego F."/>
            <person name="Delbecq S."/>
            <person name="Moubri-Menage K."/>
            <person name="Shams-Eldin H."/>
            <person name="Usmani-Brown S."/>
            <person name="Bringaud F."/>
            <person name="Wincker P."/>
            <person name="Vivares C.P."/>
            <person name="Schwarz R.T."/>
            <person name="Schetters T.P."/>
            <person name="Krause P.J."/>
            <person name="Gorenflot A."/>
            <person name="Berry V."/>
            <person name="Barbe V."/>
            <person name="Ben Mamoun C."/>
        </authorList>
    </citation>
    <scope>NUCLEOTIDE SEQUENCE [LARGE SCALE GENOMIC DNA]</scope>
    <source>
        <strain evidence="9 10">RI</strain>
    </source>
</reference>
<comment type="similarity">
    <text evidence="7">Belongs to the DHHC palmitoyltransferase family.</text>
</comment>
<dbReference type="InterPro" id="IPR001594">
    <property type="entry name" value="Palmitoyltrfase_DHHC"/>
</dbReference>
<dbReference type="PROSITE" id="PS50216">
    <property type="entry name" value="DHHC"/>
    <property type="match status" value="1"/>
</dbReference>
<dbReference type="KEGG" id="bmic:BMR1_01G00961"/>
<dbReference type="EC" id="2.3.1.225" evidence="7"/>
<evidence type="ECO:0000313" key="9">
    <source>
        <dbReference type="EMBL" id="SIO73230.1"/>
    </source>
</evidence>
<dbReference type="EMBL" id="FO082871">
    <property type="protein sequence ID" value="SIO73230.1"/>
    <property type="molecule type" value="Genomic_DNA"/>
</dbReference>
<feature type="transmembrane region" description="Helical" evidence="7">
    <location>
        <begin position="6"/>
        <end position="34"/>
    </location>
</feature>
<evidence type="ECO:0000256" key="3">
    <source>
        <dbReference type="ARBA" id="ARBA00022692"/>
    </source>
</evidence>
<keyword evidence="6 7" id="KW-0012">Acyltransferase</keyword>
<dbReference type="RefSeq" id="XP_021337337.1">
    <property type="nucleotide sequence ID" value="XM_021481898.1"/>
</dbReference>
<feature type="domain" description="Palmitoyltransferase DHHC" evidence="8">
    <location>
        <begin position="105"/>
        <end position="230"/>
    </location>
</feature>
<reference evidence="9 10" key="3">
    <citation type="journal article" date="2016" name="Sci. Rep.">
        <title>Genome-wide diversity and gene expression profiling of Babesia microti isolates identify polymorphic genes that mediate host-pathogen interactions.</title>
        <authorList>
            <person name="Silva J.C."/>
            <person name="Cornillot E."/>
            <person name="McCracken C."/>
            <person name="Usmani-Brown S."/>
            <person name="Dwivedi A."/>
            <person name="Ifeonu O.O."/>
            <person name="Crabtree J."/>
            <person name="Gotia H.T."/>
            <person name="Virji A.Z."/>
            <person name="Reynes C."/>
            <person name="Colinge J."/>
            <person name="Kumar V."/>
            <person name="Lawres L."/>
            <person name="Pazzi J.E."/>
            <person name="Pablo J.V."/>
            <person name="Hung C."/>
            <person name="Brancato J."/>
            <person name="Kumari P."/>
            <person name="Orvis J."/>
            <person name="Tretina K."/>
            <person name="Chibucos M."/>
            <person name="Ott S."/>
            <person name="Sadzewicz L."/>
            <person name="Sengamalay N."/>
            <person name="Shetty A.C."/>
            <person name="Su Q."/>
            <person name="Tallon L."/>
            <person name="Fraser C.M."/>
            <person name="Frutos R."/>
            <person name="Molina D.M."/>
            <person name="Krause P.J."/>
            <person name="Ben Mamoun C."/>
        </authorList>
    </citation>
    <scope>NUCLEOTIDE SEQUENCE [LARGE SCALE GENOMIC DNA]</scope>
    <source>
        <strain evidence="9 10">RI</strain>
    </source>
</reference>
<dbReference type="PANTHER" id="PTHR12246">
    <property type="entry name" value="PALMITOYLTRANSFERASE ZDHHC16"/>
    <property type="match status" value="1"/>
</dbReference>
<accession>A0A1N6LWI2</accession>
<evidence type="ECO:0000256" key="7">
    <source>
        <dbReference type="RuleBase" id="RU079119"/>
    </source>
</evidence>
<evidence type="ECO:0000256" key="4">
    <source>
        <dbReference type="ARBA" id="ARBA00022989"/>
    </source>
</evidence>
<reference evidence="9 10" key="2">
    <citation type="journal article" date="2013" name="PLoS ONE">
        <title>Whole genome mapping and re-organization of the nuclear and mitochondrial genomes of Babesia microti isolates.</title>
        <authorList>
            <person name="Cornillot E."/>
            <person name="Dassouli A."/>
            <person name="Garg A."/>
            <person name="Pachikara N."/>
            <person name="Randazzo S."/>
            <person name="Depoix D."/>
            <person name="Carcy B."/>
            <person name="Delbecq S."/>
            <person name="Frutos R."/>
            <person name="Silva J.C."/>
            <person name="Sutton R."/>
            <person name="Krause P.J."/>
            <person name="Mamoun C.B."/>
        </authorList>
    </citation>
    <scope>NUCLEOTIDE SEQUENCE [LARGE SCALE GENOMIC DNA]</scope>
    <source>
        <strain evidence="9 10">RI</strain>
    </source>
</reference>
<feature type="transmembrane region" description="Helical" evidence="7">
    <location>
        <begin position="153"/>
        <end position="176"/>
    </location>
</feature>
<feature type="transmembrane region" description="Helical" evidence="7">
    <location>
        <begin position="54"/>
        <end position="73"/>
    </location>
</feature>
<keyword evidence="10" id="KW-1185">Reference proteome</keyword>
<keyword evidence="3 7" id="KW-0812">Transmembrane</keyword>
<dbReference type="OrthoDB" id="331948at2759"/>
<comment type="subcellular location">
    <subcellularLocation>
        <location evidence="1">Membrane</location>
        <topology evidence="1">Multi-pass membrane protein</topology>
    </subcellularLocation>
</comment>
<evidence type="ECO:0000256" key="5">
    <source>
        <dbReference type="ARBA" id="ARBA00023136"/>
    </source>
</evidence>
<dbReference type="Proteomes" id="UP000002899">
    <property type="component" value="Chromosome I"/>
</dbReference>
<dbReference type="Pfam" id="PF01529">
    <property type="entry name" value="DHHC"/>
    <property type="match status" value="1"/>
</dbReference>
<dbReference type="GeneID" id="24423267"/>
<gene>
    <name evidence="9" type="ORF">BMR1_01G00961</name>
</gene>
<evidence type="ECO:0000256" key="1">
    <source>
        <dbReference type="ARBA" id="ARBA00004141"/>
    </source>
</evidence>
<sequence length="289" mass="33908">MLEIPVSWILFLPVVFVWTIILVLYATFIVFVSVPRLQINIEPSLRSIPLQIQAFFEVLILHFLFGLLAWSLIATTTTCPGFIPDYWKNLEEDVIAKKCHERKKNGELRFCKYENCYKPDRSHFCRQLRRNILRMDHYCPWVANCIGFFNHKYFLLTLFYTNLCGCYIFFILFKIVPESFYDPNSTVVELFYISLEIVLVIIYLSINVPFFIFHLWLLINNKTTIELLEQSSNRSDGYKPVNYNFGVWFNLKSVLGSNIFAWVLPIGKPCGNGLEFQCEDIIENDGRGI</sequence>
<feature type="transmembrane region" description="Helical" evidence="7">
    <location>
        <begin position="197"/>
        <end position="219"/>
    </location>
</feature>
<dbReference type="VEuPathDB" id="PiroplasmaDB:BMR1_01G00961"/>